<comment type="caution">
    <text evidence="1">The sequence shown here is derived from an EMBL/GenBank/DDBJ whole genome shotgun (WGS) entry which is preliminary data.</text>
</comment>
<dbReference type="EMBL" id="CAJVQB010008444">
    <property type="protein sequence ID" value="CAG8718987.1"/>
    <property type="molecule type" value="Genomic_DNA"/>
</dbReference>
<accession>A0ABN7V2I6</accession>
<sequence>MAQLCFRAKDRHSLVNVSQGGIDEELFKNFDLSFIEFLIRSSSSIGQS</sequence>
<proteinExistence type="predicted"/>
<dbReference type="Proteomes" id="UP000789901">
    <property type="component" value="Unassembled WGS sequence"/>
</dbReference>
<name>A0ABN7V2I6_GIGMA</name>
<evidence type="ECO:0000313" key="1">
    <source>
        <dbReference type="EMBL" id="CAG8718987.1"/>
    </source>
</evidence>
<organism evidence="1 2">
    <name type="scientific">Gigaspora margarita</name>
    <dbReference type="NCBI Taxonomy" id="4874"/>
    <lineage>
        <taxon>Eukaryota</taxon>
        <taxon>Fungi</taxon>
        <taxon>Fungi incertae sedis</taxon>
        <taxon>Mucoromycota</taxon>
        <taxon>Glomeromycotina</taxon>
        <taxon>Glomeromycetes</taxon>
        <taxon>Diversisporales</taxon>
        <taxon>Gigasporaceae</taxon>
        <taxon>Gigaspora</taxon>
    </lineage>
</organism>
<protein>
    <submittedName>
        <fullName evidence="1">12555_t:CDS:1</fullName>
    </submittedName>
</protein>
<reference evidence="1 2" key="1">
    <citation type="submission" date="2021-06" db="EMBL/GenBank/DDBJ databases">
        <authorList>
            <person name="Kallberg Y."/>
            <person name="Tangrot J."/>
            <person name="Rosling A."/>
        </authorList>
    </citation>
    <scope>NUCLEOTIDE SEQUENCE [LARGE SCALE GENOMIC DNA]</scope>
    <source>
        <strain evidence="1 2">120-4 pot B 10/14</strain>
    </source>
</reference>
<gene>
    <name evidence="1" type="ORF">GMARGA_LOCUS13360</name>
</gene>
<keyword evidence="2" id="KW-1185">Reference proteome</keyword>
<evidence type="ECO:0000313" key="2">
    <source>
        <dbReference type="Proteomes" id="UP000789901"/>
    </source>
</evidence>